<protein>
    <submittedName>
        <fullName evidence="3">Gluconate 5-dehydrogenase/3-oxoacyl-[acyl-carrier protein] reductase</fullName>
    </submittedName>
</protein>
<dbReference type="NCBIfam" id="NF005559">
    <property type="entry name" value="PRK07231.1"/>
    <property type="match status" value="1"/>
</dbReference>
<keyword evidence="4" id="KW-1185">Reference proteome</keyword>
<evidence type="ECO:0000256" key="2">
    <source>
        <dbReference type="ARBA" id="ARBA00023002"/>
    </source>
</evidence>
<proteinExistence type="inferred from homology"/>
<accession>A0A222VSC6</accession>
<dbReference type="EMBL" id="FMZE01000009">
    <property type="protein sequence ID" value="SDD50950.1"/>
    <property type="molecule type" value="Genomic_DNA"/>
</dbReference>
<dbReference type="FunFam" id="3.40.50.720:FF:000084">
    <property type="entry name" value="Short-chain dehydrogenase reductase"/>
    <property type="match status" value="1"/>
</dbReference>
<dbReference type="Gene3D" id="3.40.50.720">
    <property type="entry name" value="NAD(P)-binding Rossmann-like Domain"/>
    <property type="match status" value="1"/>
</dbReference>
<dbReference type="RefSeq" id="WP_091808227.1">
    <property type="nucleotide sequence ID" value="NZ_CP016353.1"/>
</dbReference>
<dbReference type="AlphaFoldDB" id="A0A222VSC6"/>
<comment type="similarity">
    <text evidence="1">Belongs to the short-chain dehydrogenases/reductases (SDR) family.</text>
</comment>
<organism evidence="3 4">
    <name type="scientific">Prauserella marina</name>
    <dbReference type="NCBI Taxonomy" id="530584"/>
    <lineage>
        <taxon>Bacteria</taxon>
        <taxon>Bacillati</taxon>
        <taxon>Actinomycetota</taxon>
        <taxon>Actinomycetes</taxon>
        <taxon>Pseudonocardiales</taxon>
        <taxon>Pseudonocardiaceae</taxon>
        <taxon>Prauserella</taxon>
    </lineage>
</organism>
<dbReference type="OrthoDB" id="517007at2"/>
<name>A0A222VSC6_9PSEU</name>
<dbReference type="GO" id="GO:0016616">
    <property type="term" value="F:oxidoreductase activity, acting on the CH-OH group of donors, NAD or NADP as acceptor"/>
    <property type="evidence" value="ECO:0007669"/>
    <property type="project" value="TreeGrafter"/>
</dbReference>
<gene>
    <name evidence="3" type="ORF">SAMN05421630_109159</name>
</gene>
<dbReference type="Pfam" id="PF13561">
    <property type="entry name" value="adh_short_C2"/>
    <property type="match status" value="1"/>
</dbReference>
<sequence length="249" mass="25751">MTTLLEGRAALITGAGRGIGAAIATRLATEGARVAVNDLDEEAATATVDHIRSAGGQGIVVPGDIADADKAREIVAVAAEGLAGLDILVNNAGLVYRLPFREFTEQHWDRVLSVNLKAPFVLSQAAVDHLAAGGHGAIINICSVAVIGFFRQIAYDASKGGLLSLTRSLAVELGREGIRANAIAPGFIDTDIGQTGDLDRIGQKTVATLPLARMGQPDDIAGAAAWLASDQAGYVTGQVMFVDGGWVRN</sequence>
<evidence type="ECO:0000313" key="3">
    <source>
        <dbReference type="EMBL" id="SDD50950.1"/>
    </source>
</evidence>
<dbReference type="KEGG" id="pmad:BAY61_19445"/>
<keyword evidence="2" id="KW-0560">Oxidoreductase</keyword>
<dbReference type="PRINTS" id="PR00081">
    <property type="entry name" value="GDHRDH"/>
</dbReference>
<evidence type="ECO:0000313" key="4">
    <source>
        <dbReference type="Proteomes" id="UP000199494"/>
    </source>
</evidence>
<dbReference type="Proteomes" id="UP000199494">
    <property type="component" value="Unassembled WGS sequence"/>
</dbReference>
<dbReference type="PANTHER" id="PTHR42760">
    <property type="entry name" value="SHORT-CHAIN DEHYDROGENASES/REDUCTASES FAMILY MEMBER"/>
    <property type="match status" value="1"/>
</dbReference>
<dbReference type="PANTHER" id="PTHR42760:SF133">
    <property type="entry name" value="3-OXOACYL-[ACYL-CARRIER-PROTEIN] REDUCTASE"/>
    <property type="match status" value="1"/>
</dbReference>
<dbReference type="InterPro" id="IPR036291">
    <property type="entry name" value="NAD(P)-bd_dom_sf"/>
</dbReference>
<reference evidence="3 4" key="1">
    <citation type="submission" date="2016-10" db="EMBL/GenBank/DDBJ databases">
        <authorList>
            <person name="de Groot N.N."/>
        </authorList>
    </citation>
    <scope>NUCLEOTIDE SEQUENCE [LARGE SCALE GENOMIC DNA]</scope>
    <source>
        <strain evidence="3 4">CGMCC 4.5506</strain>
    </source>
</reference>
<dbReference type="PRINTS" id="PR00080">
    <property type="entry name" value="SDRFAMILY"/>
</dbReference>
<dbReference type="STRING" id="530584.SAMN05421630_109159"/>
<dbReference type="SUPFAM" id="SSF51735">
    <property type="entry name" value="NAD(P)-binding Rossmann-fold domains"/>
    <property type="match status" value="1"/>
</dbReference>
<evidence type="ECO:0000256" key="1">
    <source>
        <dbReference type="ARBA" id="ARBA00006484"/>
    </source>
</evidence>
<dbReference type="InterPro" id="IPR002347">
    <property type="entry name" value="SDR_fam"/>
</dbReference>